<dbReference type="InterPro" id="IPR051792">
    <property type="entry name" value="GGT_bact"/>
</dbReference>
<keyword evidence="6 11" id="KW-0865">Zymogen</keyword>
<protein>
    <recommendedName>
        <fullName evidence="11">Glutathione hydrolase proenzyme</fullName>
        <ecNumber evidence="11">2.3.2.2</ecNumber>
        <ecNumber evidence="11">3.4.19.13</ecNumber>
    </recommendedName>
    <component>
        <recommendedName>
            <fullName evidence="11">Glutathione hydrolase large chain</fullName>
        </recommendedName>
    </component>
    <component>
        <recommendedName>
            <fullName evidence="11">Glutathione hydrolase small chain</fullName>
        </recommendedName>
    </component>
</protein>
<keyword evidence="11" id="KW-0317">Glutathione biosynthesis</keyword>
<reference evidence="12 13" key="1">
    <citation type="submission" date="2019-08" db="EMBL/GenBank/DDBJ databases">
        <title>Parahaliea maris sp. nov., isolated from the surface seawater.</title>
        <authorList>
            <person name="Liu Y."/>
        </authorList>
    </citation>
    <scope>NUCLEOTIDE SEQUENCE [LARGE SCALE GENOMIC DNA]</scope>
    <source>
        <strain evidence="12 13">S2-26</strain>
    </source>
</reference>
<evidence type="ECO:0000256" key="1">
    <source>
        <dbReference type="ARBA" id="ARBA00001049"/>
    </source>
</evidence>
<evidence type="ECO:0000256" key="7">
    <source>
        <dbReference type="ARBA" id="ARBA00023315"/>
    </source>
</evidence>
<dbReference type="InterPro" id="IPR029055">
    <property type="entry name" value="Ntn_hydrolases_N"/>
</dbReference>
<feature type="binding site" evidence="10">
    <location>
        <position position="505"/>
    </location>
    <ligand>
        <name>L-glutamate</name>
        <dbReference type="ChEBI" id="CHEBI:29985"/>
    </ligand>
</feature>
<evidence type="ECO:0000313" key="12">
    <source>
        <dbReference type="EMBL" id="TXS89113.1"/>
    </source>
</evidence>
<dbReference type="PANTHER" id="PTHR43199:SF1">
    <property type="entry name" value="GLUTATHIONE HYDROLASE PROENZYME"/>
    <property type="match status" value="1"/>
</dbReference>
<accession>A0A5C8ZKX2</accession>
<comment type="caution">
    <text evidence="12">The sequence shown here is derived from an EMBL/GenBank/DDBJ whole genome shotgun (WGS) entry which is preliminary data.</text>
</comment>
<feature type="active site" description="Nucleophile" evidence="9">
    <location>
        <position position="412"/>
    </location>
</feature>
<dbReference type="OrthoDB" id="5297205at2"/>
<organism evidence="12 13">
    <name type="scientific">Parahaliea aestuarii</name>
    <dbReference type="NCBI Taxonomy" id="1852021"/>
    <lineage>
        <taxon>Bacteria</taxon>
        <taxon>Pseudomonadati</taxon>
        <taxon>Pseudomonadota</taxon>
        <taxon>Gammaproteobacteria</taxon>
        <taxon>Cellvibrionales</taxon>
        <taxon>Halieaceae</taxon>
        <taxon>Parahaliea</taxon>
    </lineage>
</organism>
<dbReference type="SUPFAM" id="SSF56235">
    <property type="entry name" value="N-terminal nucleophile aminohydrolases (Ntn hydrolases)"/>
    <property type="match status" value="1"/>
</dbReference>
<evidence type="ECO:0000256" key="9">
    <source>
        <dbReference type="PIRSR" id="PIRSR600101-1"/>
    </source>
</evidence>
<dbReference type="Pfam" id="PF01019">
    <property type="entry name" value="G_glu_transpept"/>
    <property type="match status" value="1"/>
</dbReference>
<dbReference type="EMBL" id="VRYZ01000010">
    <property type="protein sequence ID" value="TXS89113.1"/>
    <property type="molecule type" value="Genomic_DNA"/>
</dbReference>
<evidence type="ECO:0000256" key="3">
    <source>
        <dbReference type="ARBA" id="ARBA00009381"/>
    </source>
</evidence>
<comment type="catalytic activity">
    <reaction evidence="2 11">
        <text>glutathione + H2O = L-cysteinylglycine + L-glutamate</text>
        <dbReference type="Rhea" id="RHEA:28807"/>
        <dbReference type="ChEBI" id="CHEBI:15377"/>
        <dbReference type="ChEBI" id="CHEBI:29985"/>
        <dbReference type="ChEBI" id="CHEBI:57925"/>
        <dbReference type="ChEBI" id="CHEBI:61694"/>
        <dbReference type="EC" id="3.4.19.13"/>
    </reaction>
</comment>
<evidence type="ECO:0000256" key="8">
    <source>
        <dbReference type="ARBA" id="ARBA00047417"/>
    </source>
</evidence>
<dbReference type="GO" id="GO:0006751">
    <property type="term" value="P:glutathione catabolic process"/>
    <property type="evidence" value="ECO:0007669"/>
    <property type="project" value="UniProtKB-UniRule"/>
</dbReference>
<keyword evidence="4 11" id="KW-0808">Transferase</keyword>
<dbReference type="GO" id="GO:0036374">
    <property type="term" value="F:glutathione hydrolase activity"/>
    <property type="evidence" value="ECO:0007669"/>
    <property type="project" value="UniProtKB-UniRule"/>
</dbReference>
<comment type="similarity">
    <text evidence="3 11">Belongs to the gamma-glutamyltransferase family.</text>
</comment>
<dbReference type="GO" id="GO:0103068">
    <property type="term" value="F:leukotriene C4 gamma-glutamyl transferase activity"/>
    <property type="evidence" value="ECO:0007669"/>
    <property type="project" value="UniProtKB-EC"/>
</dbReference>
<dbReference type="EC" id="3.4.19.13" evidence="11"/>
<comment type="pathway">
    <text evidence="11">Sulfur metabolism; glutathione metabolism.</text>
</comment>
<dbReference type="EC" id="2.3.2.2" evidence="11"/>
<evidence type="ECO:0000256" key="2">
    <source>
        <dbReference type="ARBA" id="ARBA00001089"/>
    </source>
</evidence>
<sequence length="601" mass="64817">MRCRAKQLKFCLKFPGENTVIRALRTTLLAFIGFTVLLQPVAQARQAADAQLPIIDYRSRFLPVVAEHGMVAGPEVLATEIGRQILQQGGNAVDAAVATGFALAVSYPRAGNLGGGGFMLIHLAEGDRQTLIDYRETAPAAAGRDLYLDDEGQVDRMRMYFSHQSAGVPGTVAGLLYALEKYGTMSRQQVLAPAIALAEQGLQVSFALNFEINARAERLRDNPEASRLFFKADGSAYGIGETWRQPDLAWTLRQIAEHGNKGFYRGEVAERIAAEMKRGDGLITLADLAAYKAVEREPVRGTFHDFEVVSTPPPSSGGIHIIQMLNMLEGLPLAEAGHNSAAYLHYLAESMKRAYADRSQYLGDTDFVDVPLQLLTSKDYAARQRATIDPQRATPASAIRPGAEMKAESKDTTHYSVADAAGNVVSNTYTLNFSFGSHIAVPGTGMLLNNEMADFAAAPGSANAYGLVEGESNRIEGGKRPLSSMSPTLVFRDGKPWLATGSPGGSVIITTVLQTILNAMVFDMNIAAAAAGARVHHQWLPDVLQVEQGVSPDTIRLLQEMGHTVEASDRTLGRTQSIMLENGHLYGATDTRRPGGHVAGY</sequence>
<dbReference type="AlphaFoldDB" id="A0A5C8ZKX2"/>
<comment type="catalytic activity">
    <reaction evidence="8 11">
        <text>an N-terminal (5-L-glutamyl)-[peptide] + an alpha-amino acid = 5-L-glutamyl amino acid + an N-terminal L-alpha-aminoacyl-[peptide]</text>
        <dbReference type="Rhea" id="RHEA:23904"/>
        <dbReference type="Rhea" id="RHEA-COMP:9780"/>
        <dbReference type="Rhea" id="RHEA-COMP:9795"/>
        <dbReference type="ChEBI" id="CHEBI:77644"/>
        <dbReference type="ChEBI" id="CHEBI:78597"/>
        <dbReference type="ChEBI" id="CHEBI:78599"/>
        <dbReference type="ChEBI" id="CHEBI:78608"/>
        <dbReference type="EC" id="2.3.2.2"/>
    </reaction>
</comment>
<dbReference type="InterPro" id="IPR000101">
    <property type="entry name" value="GGT_peptidase"/>
</dbReference>
<feature type="binding site" evidence="10">
    <location>
        <position position="454"/>
    </location>
    <ligand>
        <name>L-glutamate</name>
        <dbReference type="ChEBI" id="CHEBI:29985"/>
    </ligand>
</feature>
<dbReference type="InterPro" id="IPR043138">
    <property type="entry name" value="GGT_lsub"/>
</dbReference>
<evidence type="ECO:0000256" key="11">
    <source>
        <dbReference type="RuleBase" id="RU368036"/>
    </source>
</evidence>
<dbReference type="PROSITE" id="PS00462">
    <property type="entry name" value="G_GLU_TRANSPEPTIDASE"/>
    <property type="match status" value="1"/>
</dbReference>
<evidence type="ECO:0000256" key="6">
    <source>
        <dbReference type="ARBA" id="ARBA00023145"/>
    </source>
</evidence>
<name>A0A5C8ZKX2_9GAMM</name>
<dbReference type="Gene3D" id="3.60.20.40">
    <property type="match status" value="1"/>
</dbReference>
<comment type="catalytic activity">
    <reaction evidence="1 11">
        <text>an S-substituted glutathione + H2O = an S-substituted L-cysteinylglycine + L-glutamate</text>
        <dbReference type="Rhea" id="RHEA:59468"/>
        <dbReference type="ChEBI" id="CHEBI:15377"/>
        <dbReference type="ChEBI" id="CHEBI:29985"/>
        <dbReference type="ChEBI" id="CHEBI:90779"/>
        <dbReference type="ChEBI" id="CHEBI:143103"/>
        <dbReference type="EC" id="3.4.19.13"/>
    </reaction>
</comment>
<feature type="binding site" evidence="10">
    <location>
        <begin position="430"/>
        <end position="432"/>
    </location>
    <ligand>
        <name>L-glutamate</name>
        <dbReference type="ChEBI" id="CHEBI:29985"/>
    </ligand>
</feature>
<evidence type="ECO:0000256" key="5">
    <source>
        <dbReference type="ARBA" id="ARBA00022801"/>
    </source>
</evidence>
<gene>
    <name evidence="12" type="primary">ggt</name>
    <name evidence="12" type="ORF">FVW59_18490</name>
</gene>
<dbReference type="Proteomes" id="UP000321933">
    <property type="component" value="Unassembled WGS sequence"/>
</dbReference>
<dbReference type="InterPro" id="IPR043137">
    <property type="entry name" value="GGT_ssub_C"/>
</dbReference>
<proteinExistence type="inferred from homology"/>
<keyword evidence="7 11" id="KW-0012">Acyltransferase</keyword>
<dbReference type="NCBIfam" id="TIGR00066">
    <property type="entry name" value="g_glut_trans"/>
    <property type="match status" value="1"/>
</dbReference>
<feature type="binding site" evidence="10">
    <location>
        <position position="135"/>
    </location>
    <ligand>
        <name>L-glutamate</name>
        <dbReference type="ChEBI" id="CHEBI:29985"/>
    </ligand>
</feature>
<feature type="binding site" evidence="10">
    <location>
        <begin position="483"/>
        <end position="484"/>
    </location>
    <ligand>
        <name>L-glutamate</name>
        <dbReference type="ChEBI" id="CHEBI:29985"/>
    </ligand>
</feature>
<dbReference type="PRINTS" id="PR01210">
    <property type="entry name" value="GGTRANSPTASE"/>
</dbReference>
<keyword evidence="13" id="KW-1185">Reference proteome</keyword>
<dbReference type="PANTHER" id="PTHR43199">
    <property type="entry name" value="GLUTATHIONE HYDROLASE"/>
    <property type="match status" value="1"/>
</dbReference>
<comment type="PTM">
    <text evidence="11">Cleaved by autocatalysis into a large and a small subunit.</text>
</comment>
<dbReference type="Gene3D" id="1.10.246.130">
    <property type="match status" value="1"/>
</dbReference>
<evidence type="ECO:0000256" key="4">
    <source>
        <dbReference type="ARBA" id="ARBA00022679"/>
    </source>
</evidence>
<comment type="subunit">
    <text evidence="11">This enzyme consists of two polypeptide chains, which are synthesized in precursor form from a single polypeptide.</text>
</comment>
<dbReference type="GO" id="GO:0006750">
    <property type="term" value="P:glutathione biosynthetic process"/>
    <property type="evidence" value="ECO:0007669"/>
    <property type="project" value="UniProtKB-KW"/>
</dbReference>
<dbReference type="InterPro" id="IPR055262">
    <property type="entry name" value="GGT_CS"/>
</dbReference>
<dbReference type="UniPathway" id="UPA00204"/>
<keyword evidence="5 11" id="KW-0378">Hydrolase</keyword>
<evidence type="ECO:0000256" key="10">
    <source>
        <dbReference type="PIRSR" id="PIRSR600101-2"/>
    </source>
</evidence>
<evidence type="ECO:0000313" key="13">
    <source>
        <dbReference type="Proteomes" id="UP000321933"/>
    </source>
</evidence>